<dbReference type="EMBL" id="JAULSU010000003">
    <property type="protein sequence ID" value="KAK0622358.1"/>
    <property type="molecule type" value="Genomic_DNA"/>
</dbReference>
<feature type="chain" id="PRO_5041409649" evidence="1">
    <location>
        <begin position="24"/>
        <end position="199"/>
    </location>
</feature>
<organism evidence="2 3">
    <name type="scientific">Immersiella caudata</name>
    <dbReference type="NCBI Taxonomy" id="314043"/>
    <lineage>
        <taxon>Eukaryota</taxon>
        <taxon>Fungi</taxon>
        <taxon>Dikarya</taxon>
        <taxon>Ascomycota</taxon>
        <taxon>Pezizomycotina</taxon>
        <taxon>Sordariomycetes</taxon>
        <taxon>Sordariomycetidae</taxon>
        <taxon>Sordariales</taxon>
        <taxon>Lasiosphaeriaceae</taxon>
        <taxon>Immersiella</taxon>
    </lineage>
</organism>
<keyword evidence="1" id="KW-0732">Signal</keyword>
<gene>
    <name evidence="2" type="ORF">B0T14DRAFT_494033</name>
</gene>
<name>A0AA40C2W9_9PEZI</name>
<feature type="signal peptide" evidence="1">
    <location>
        <begin position="1"/>
        <end position="23"/>
    </location>
</feature>
<reference evidence="2" key="1">
    <citation type="submission" date="2023-06" db="EMBL/GenBank/DDBJ databases">
        <title>Genome-scale phylogeny and comparative genomics of the fungal order Sordariales.</title>
        <authorList>
            <consortium name="Lawrence Berkeley National Laboratory"/>
            <person name="Hensen N."/>
            <person name="Bonometti L."/>
            <person name="Westerberg I."/>
            <person name="Brannstrom I.O."/>
            <person name="Guillou S."/>
            <person name="Cros-Aarteil S."/>
            <person name="Calhoun S."/>
            <person name="Haridas S."/>
            <person name="Kuo A."/>
            <person name="Mondo S."/>
            <person name="Pangilinan J."/>
            <person name="Riley R."/>
            <person name="Labutti K."/>
            <person name="Andreopoulos B."/>
            <person name="Lipzen A."/>
            <person name="Chen C."/>
            <person name="Yanf M."/>
            <person name="Daum C."/>
            <person name="Ng V."/>
            <person name="Clum A."/>
            <person name="Steindorff A."/>
            <person name="Ohm R."/>
            <person name="Martin F."/>
            <person name="Silar P."/>
            <person name="Natvig D."/>
            <person name="Lalanne C."/>
            <person name="Gautier V."/>
            <person name="Ament-Velasquez S.L."/>
            <person name="Kruys A."/>
            <person name="Hutchinson M.I."/>
            <person name="Powell A.J."/>
            <person name="Barry K."/>
            <person name="Miller A.N."/>
            <person name="Grigoriev I.V."/>
            <person name="Debuchy R."/>
            <person name="Gladieux P."/>
            <person name="Thoren M.H."/>
            <person name="Johannesson H."/>
        </authorList>
    </citation>
    <scope>NUCLEOTIDE SEQUENCE</scope>
    <source>
        <strain evidence="2">CBS 606.72</strain>
    </source>
</reference>
<protein>
    <submittedName>
        <fullName evidence="2">Uncharacterized protein</fullName>
    </submittedName>
</protein>
<accession>A0AA40C2W9</accession>
<sequence length="199" mass="21748">MYAITSLLRLSISLICLTQVVQAGPKHEVNITPGPGLPPLDGVGLSPETLYKTAEGLQEKKWATRDVRDLALPKHSNSEFHSGCGIDGAQSLNGKSVYAAPLKGAYACYLYLRAVNQTICTVQKGSSDLCNYRRTSRGQWLQGYLQGLKSTPREKGKSGKFLCRRCKARLLDYGPEQHSPLPHNVGGLQFPFDTSSPAR</sequence>
<keyword evidence="3" id="KW-1185">Reference proteome</keyword>
<evidence type="ECO:0000313" key="2">
    <source>
        <dbReference type="EMBL" id="KAK0622358.1"/>
    </source>
</evidence>
<evidence type="ECO:0000313" key="3">
    <source>
        <dbReference type="Proteomes" id="UP001175000"/>
    </source>
</evidence>
<comment type="caution">
    <text evidence="2">The sequence shown here is derived from an EMBL/GenBank/DDBJ whole genome shotgun (WGS) entry which is preliminary data.</text>
</comment>
<evidence type="ECO:0000256" key="1">
    <source>
        <dbReference type="SAM" id="SignalP"/>
    </source>
</evidence>
<proteinExistence type="predicted"/>
<dbReference type="Proteomes" id="UP001175000">
    <property type="component" value="Unassembled WGS sequence"/>
</dbReference>
<dbReference type="AlphaFoldDB" id="A0AA40C2W9"/>